<dbReference type="InterPro" id="IPR012337">
    <property type="entry name" value="RNaseH-like_sf"/>
</dbReference>
<dbReference type="Gene3D" id="3.30.420.10">
    <property type="entry name" value="Ribonuclease H-like superfamily/Ribonuclease H"/>
    <property type="match status" value="1"/>
</dbReference>
<dbReference type="PRINTS" id="PR00868">
    <property type="entry name" value="DNAPOLI"/>
</dbReference>
<dbReference type="NCBIfam" id="NF011539">
    <property type="entry name" value="PRK14975.1-3"/>
    <property type="match status" value="1"/>
</dbReference>
<dbReference type="InterPro" id="IPR002562">
    <property type="entry name" value="3'-5'_exonuclease_dom"/>
</dbReference>
<feature type="domain" description="DNA-directed DNA polymerase family A palm" evidence="9">
    <location>
        <begin position="409"/>
        <end position="608"/>
    </location>
</feature>
<dbReference type="PANTHER" id="PTHR10133">
    <property type="entry name" value="DNA POLYMERASE I"/>
    <property type="match status" value="1"/>
</dbReference>
<reference evidence="10 11" key="1">
    <citation type="submission" date="2015-11" db="EMBL/GenBank/DDBJ databases">
        <authorList>
            <person name="Lin W."/>
        </authorList>
    </citation>
    <scope>NUCLEOTIDE SEQUENCE [LARGE SCALE GENOMIC DNA]</scope>
    <source>
        <strain evidence="10 11">HCH-1</strain>
    </source>
</reference>
<dbReference type="Gene3D" id="3.30.70.370">
    <property type="match status" value="1"/>
</dbReference>
<dbReference type="SMART" id="SM00474">
    <property type="entry name" value="35EXOc"/>
    <property type="match status" value="1"/>
</dbReference>
<keyword evidence="4 10" id="KW-0808">Transferase</keyword>
<dbReference type="Pfam" id="PF00476">
    <property type="entry name" value="DNA_pol_A"/>
    <property type="match status" value="1"/>
</dbReference>
<evidence type="ECO:0000256" key="3">
    <source>
        <dbReference type="ARBA" id="ARBA00020311"/>
    </source>
</evidence>
<evidence type="ECO:0000256" key="5">
    <source>
        <dbReference type="ARBA" id="ARBA00022695"/>
    </source>
</evidence>
<dbReference type="SUPFAM" id="SSF53098">
    <property type="entry name" value="Ribonuclease H-like"/>
    <property type="match status" value="1"/>
</dbReference>
<evidence type="ECO:0000313" key="11">
    <source>
        <dbReference type="Proteomes" id="UP000060487"/>
    </source>
</evidence>
<dbReference type="InterPro" id="IPR001098">
    <property type="entry name" value="DNA-dir_DNA_pol_A_palm_dom"/>
</dbReference>
<dbReference type="EMBL" id="LNQR01000128">
    <property type="protein sequence ID" value="KWT75952.1"/>
    <property type="molecule type" value="Genomic_DNA"/>
</dbReference>
<keyword evidence="11" id="KW-1185">Reference proteome</keyword>
<protein>
    <recommendedName>
        <fullName evidence="3">DNA polymerase I</fullName>
        <ecNumber evidence="2">2.7.7.7</ecNumber>
    </recommendedName>
</protein>
<dbReference type="Gene3D" id="1.10.150.20">
    <property type="entry name" value="5' to 3' exonuclease, C-terminal subdomain"/>
    <property type="match status" value="1"/>
</dbReference>
<dbReference type="SUPFAM" id="SSF56672">
    <property type="entry name" value="DNA/RNA polymerases"/>
    <property type="match status" value="1"/>
</dbReference>
<evidence type="ECO:0000256" key="1">
    <source>
        <dbReference type="ARBA" id="ARBA00007705"/>
    </source>
</evidence>
<dbReference type="Proteomes" id="UP000060487">
    <property type="component" value="Unassembled WGS sequence"/>
</dbReference>
<evidence type="ECO:0000256" key="6">
    <source>
        <dbReference type="ARBA" id="ARBA00022932"/>
    </source>
</evidence>
<dbReference type="SMART" id="SM00482">
    <property type="entry name" value="POLAc"/>
    <property type="match status" value="1"/>
</dbReference>
<comment type="catalytic activity">
    <reaction evidence="7">
        <text>DNA(n) + a 2'-deoxyribonucleoside 5'-triphosphate = DNA(n+1) + diphosphate</text>
        <dbReference type="Rhea" id="RHEA:22508"/>
        <dbReference type="Rhea" id="RHEA-COMP:17339"/>
        <dbReference type="Rhea" id="RHEA-COMP:17340"/>
        <dbReference type="ChEBI" id="CHEBI:33019"/>
        <dbReference type="ChEBI" id="CHEBI:61560"/>
        <dbReference type="ChEBI" id="CHEBI:173112"/>
        <dbReference type="EC" id="2.7.7.7"/>
    </reaction>
</comment>
<dbReference type="InterPro" id="IPR036397">
    <property type="entry name" value="RNaseH_sf"/>
</dbReference>
<dbReference type="CDD" id="cd08639">
    <property type="entry name" value="DNA_pol_A_Aquificae_like"/>
    <property type="match status" value="1"/>
</dbReference>
<keyword evidence="6 10" id="KW-0239">DNA-directed DNA polymerase</keyword>
<evidence type="ECO:0000256" key="7">
    <source>
        <dbReference type="ARBA" id="ARBA00049244"/>
    </source>
</evidence>
<gene>
    <name evidence="10" type="ORF">ASN18_3193</name>
</gene>
<name>A0ABR5SCB6_9BACT</name>
<dbReference type="InterPro" id="IPR002298">
    <property type="entry name" value="DNA_polymerase_A"/>
</dbReference>
<dbReference type="Pfam" id="PF01612">
    <property type="entry name" value="DNA_pol_A_exo1"/>
    <property type="match status" value="1"/>
</dbReference>
<dbReference type="InterPro" id="IPR019760">
    <property type="entry name" value="DNA-dir_DNA_pol_A_CS"/>
</dbReference>
<evidence type="ECO:0000256" key="4">
    <source>
        <dbReference type="ARBA" id="ARBA00022679"/>
    </source>
</evidence>
<dbReference type="GO" id="GO:0003887">
    <property type="term" value="F:DNA-directed DNA polymerase activity"/>
    <property type="evidence" value="ECO:0007669"/>
    <property type="project" value="UniProtKB-KW"/>
</dbReference>
<accession>A0ABR5SCB6</accession>
<evidence type="ECO:0000259" key="8">
    <source>
        <dbReference type="SMART" id="SM00474"/>
    </source>
</evidence>
<evidence type="ECO:0000256" key="2">
    <source>
        <dbReference type="ARBA" id="ARBA00012417"/>
    </source>
</evidence>
<evidence type="ECO:0000259" key="9">
    <source>
        <dbReference type="SMART" id="SM00482"/>
    </source>
</evidence>
<organism evidence="10 11">
    <name type="scientific">Candidatus Magnetominusculus xianensis</name>
    <dbReference type="NCBI Taxonomy" id="1748249"/>
    <lineage>
        <taxon>Bacteria</taxon>
        <taxon>Pseudomonadati</taxon>
        <taxon>Nitrospirota</taxon>
        <taxon>Nitrospiria</taxon>
        <taxon>Nitrospirales</taxon>
        <taxon>Nitrospiraceae</taxon>
        <taxon>Candidatus Magnetominusculus</taxon>
    </lineage>
</organism>
<dbReference type="EC" id="2.7.7.7" evidence="2"/>
<dbReference type="RefSeq" id="WP_085053796.1">
    <property type="nucleotide sequence ID" value="NZ_LNQR01000128.1"/>
</dbReference>
<dbReference type="PROSITE" id="PS00447">
    <property type="entry name" value="DNA_POLYMERASE_A"/>
    <property type="match status" value="1"/>
</dbReference>
<dbReference type="InterPro" id="IPR043502">
    <property type="entry name" value="DNA/RNA_pol_sf"/>
</dbReference>
<proteinExistence type="inferred from homology"/>
<sequence length="647" mass="72013">MMIEVMEIPEPVSPLPPPEKIFKNPLEPTEPLSHFVNNRLQCQSSEEKMAHCHLSHSEPLSQTGMVIPTSPKISPPVQYRYIGSSDELKEVVRFFQDAKVLAIDTETTGAEKGDGLDPHKGKIRLIQIAAAGHHVAVVDMFEIPSEELAPLKDLLAGSAIKVFHNAKFDLKFLQIADIPVKGQLCDTQIAAQLLISGLKDDGYNLKDVVKDYLLEELPKEQQVSDWSGDLTPYQIEYAARDAAVLLRLREVLIPLLRDACLVKVAKIEFDTIPAFVEMELNGMKVDRDKLNALCLKMEEDAKEAADNLKVFIGDINPNSQPQMLKALKDMGVPVESTGKDTLAPLAADYPVVKALIKYRKTSKLHQAFGKLPERIHPVTGRIHPSFDQIGAVTGRVSCKEPNLQQTPRDKSFRGCFTPEPGNVLVIGDYSQIELRNTAEVTQDKRMLDAYNNGEDLHRLTASIVMDKPLQGVTKQERSAAKAVNFGLIYAMGAATLREYAENSYGVSMSLEEAEIFRERFFEAYEGVAQWHIRVKQAKPKETRTLAGRRRLWNGWPKITELYNAPIQGTSGDITKKALSLLSTRMNDIGGGIVLTVHDEIVIEVPESKAEEAVKLLRDTMIEAGREYLKTVPVEVDVAYGKSWADKA</sequence>
<comment type="similarity">
    <text evidence="1">Belongs to the DNA polymerase type-A family.</text>
</comment>
<evidence type="ECO:0000313" key="10">
    <source>
        <dbReference type="EMBL" id="KWT75952.1"/>
    </source>
</evidence>
<feature type="domain" description="3'-5' exonuclease" evidence="8">
    <location>
        <begin position="79"/>
        <end position="257"/>
    </location>
</feature>
<dbReference type="CDD" id="cd06142">
    <property type="entry name" value="RNaseD_exo"/>
    <property type="match status" value="1"/>
</dbReference>
<dbReference type="PANTHER" id="PTHR10133:SF62">
    <property type="entry name" value="DNA POLYMERASE THETA"/>
    <property type="match status" value="1"/>
</dbReference>
<dbReference type="Gene3D" id="1.20.1060.10">
    <property type="entry name" value="Taq DNA Polymerase, Chain T, domain 4"/>
    <property type="match status" value="1"/>
</dbReference>
<comment type="caution">
    <text evidence="10">The sequence shown here is derived from an EMBL/GenBank/DDBJ whole genome shotgun (WGS) entry which is preliminary data.</text>
</comment>
<keyword evidence="5 10" id="KW-0548">Nucleotidyltransferase</keyword>